<proteinExistence type="predicted"/>
<feature type="disulfide bond" evidence="13">
    <location>
        <begin position="359"/>
        <end position="368"/>
    </location>
</feature>
<dbReference type="GO" id="GO:0007219">
    <property type="term" value="P:Notch signaling pathway"/>
    <property type="evidence" value="ECO:0007669"/>
    <property type="project" value="TreeGrafter"/>
</dbReference>
<dbReference type="SMART" id="SM00051">
    <property type="entry name" value="DSL"/>
    <property type="match status" value="1"/>
</dbReference>
<feature type="disulfide bond" evidence="13">
    <location>
        <begin position="549"/>
        <end position="558"/>
    </location>
</feature>
<dbReference type="FunFam" id="2.10.25.10:FF:000066">
    <property type="entry name" value="FAT atypical cadherin 4"/>
    <property type="match status" value="1"/>
</dbReference>
<evidence type="ECO:0000256" key="15">
    <source>
        <dbReference type="RuleBase" id="RU280815"/>
    </source>
</evidence>
<comment type="function">
    <text evidence="15">Putative Notch ligand involved in the mediation of Notch signaling.</text>
</comment>
<feature type="disulfide bond" evidence="13">
    <location>
        <begin position="435"/>
        <end position="444"/>
    </location>
</feature>
<feature type="transmembrane region" description="Helical" evidence="16">
    <location>
        <begin position="923"/>
        <end position="943"/>
    </location>
</feature>
<evidence type="ECO:0000259" key="19">
    <source>
        <dbReference type="PROSITE" id="PS50038"/>
    </source>
</evidence>
<evidence type="ECO:0000259" key="20">
    <source>
        <dbReference type="PROSITE" id="PS51051"/>
    </source>
</evidence>
<dbReference type="FunFam" id="2.10.25.10:FF:000472">
    <property type="entry name" value="Uncharacterized protein, isoform A"/>
    <property type="match status" value="2"/>
</dbReference>
<dbReference type="SUPFAM" id="SSF57184">
    <property type="entry name" value="Growth factor receptor domain"/>
    <property type="match status" value="1"/>
</dbReference>
<dbReference type="FunFam" id="2.10.25.10:FF:000109">
    <property type="entry name" value="Notch homolog 4, [Drosophila]"/>
    <property type="match status" value="1"/>
</dbReference>
<dbReference type="FunFam" id="2.10.25.140:FF:000001">
    <property type="entry name" value="Delta-like protein"/>
    <property type="match status" value="1"/>
</dbReference>
<feature type="domain" description="EGF-like" evidence="18">
    <location>
        <begin position="485"/>
        <end position="521"/>
    </location>
</feature>
<feature type="disulfide bond" evidence="13">
    <location>
        <begin position="321"/>
        <end position="330"/>
    </location>
</feature>
<dbReference type="GO" id="GO:0005509">
    <property type="term" value="F:calcium ion binding"/>
    <property type="evidence" value="ECO:0007669"/>
    <property type="project" value="InterPro"/>
</dbReference>
<keyword evidence="6 15" id="KW-0732">Signal</keyword>
<dbReference type="Pfam" id="PF01414">
    <property type="entry name" value="DSL"/>
    <property type="match status" value="1"/>
</dbReference>
<feature type="domain" description="EGF-like" evidence="18">
    <location>
        <begin position="371"/>
        <end position="407"/>
    </location>
</feature>
<dbReference type="PANTHER" id="PTHR12916">
    <property type="entry name" value="CYTOCHROME C OXIDASE POLYPEPTIDE VIC-2"/>
    <property type="match status" value="1"/>
</dbReference>
<comment type="caution">
    <text evidence="13">Lacks conserved residue(s) required for the propagation of feature annotation.</text>
</comment>
<evidence type="ECO:0000256" key="10">
    <source>
        <dbReference type="ARBA" id="ARBA00023136"/>
    </source>
</evidence>
<dbReference type="PROSITE" id="PS50026">
    <property type="entry name" value="EGF_3"/>
    <property type="match status" value="14"/>
</dbReference>
<feature type="domain" description="FZ" evidence="19">
    <location>
        <begin position="560"/>
        <end position="682"/>
    </location>
</feature>
<evidence type="ECO:0000313" key="22">
    <source>
        <dbReference type="RefSeq" id="XP_022110746.1"/>
    </source>
</evidence>
<accession>A0A8B8A4A0</accession>
<dbReference type="PANTHER" id="PTHR12916:SF4">
    <property type="entry name" value="UNINFLATABLE, ISOFORM C"/>
    <property type="match status" value="1"/>
</dbReference>
<gene>
    <name evidence="22" type="primary">LOC110990187</name>
</gene>
<feature type="disulfide bond" evidence="14">
    <location>
        <begin position="207"/>
        <end position="216"/>
    </location>
</feature>
<dbReference type="Proteomes" id="UP000694845">
    <property type="component" value="Unplaced"/>
</dbReference>
<dbReference type="PROSITE" id="PS00022">
    <property type="entry name" value="EGF_1"/>
    <property type="match status" value="12"/>
</dbReference>
<dbReference type="FunFam" id="2.10.25.10:FF:000143">
    <property type="entry name" value="Protein crumbs 1"/>
    <property type="match status" value="1"/>
</dbReference>
<evidence type="ECO:0000256" key="5">
    <source>
        <dbReference type="ARBA" id="ARBA00022692"/>
    </source>
</evidence>
<dbReference type="PROSITE" id="PS51051">
    <property type="entry name" value="DSL"/>
    <property type="match status" value="1"/>
</dbReference>
<dbReference type="Gene3D" id="2.60.40.3510">
    <property type="match status" value="1"/>
</dbReference>
<keyword evidence="11 13" id="KW-1015">Disulfide bond</keyword>
<comment type="subcellular location">
    <subcellularLocation>
        <location evidence="1">Cell membrane</location>
        <topology evidence="1">Single-pass type I membrane protein</topology>
    </subcellularLocation>
    <subcellularLocation>
        <location evidence="15">Membrane</location>
        <topology evidence="15">Single-pass type I membrane protein</topology>
    </subcellularLocation>
</comment>
<feature type="disulfide bond" evidence="13">
    <location>
        <begin position="245"/>
        <end position="254"/>
    </location>
</feature>
<feature type="domain" description="EGF-like" evidence="18">
    <location>
        <begin position="588"/>
        <end position="626"/>
    </location>
</feature>
<dbReference type="FunFam" id="2.10.25.10:FF:000123">
    <property type="entry name" value="Crumbs homolog 1 (Drosophila)"/>
    <property type="match status" value="1"/>
</dbReference>
<dbReference type="SUPFAM" id="SSF57196">
    <property type="entry name" value="EGF/Laminin"/>
    <property type="match status" value="11"/>
</dbReference>
<protein>
    <recommendedName>
        <fullName evidence="15">Delta-like protein</fullName>
    </recommendedName>
</protein>
<dbReference type="InterPro" id="IPR013032">
    <property type="entry name" value="EGF-like_CS"/>
</dbReference>
<evidence type="ECO:0000256" key="11">
    <source>
        <dbReference type="ARBA" id="ARBA00023157"/>
    </source>
</evidence>
<evidence type="ECO:0000256" key="12">
    <source>
        <dbReference type="ARBA" id="ARBA00023180"/>
    </source>
</evidence>
<evidence type="ECO:0000256" key="13">
    <source>
        <dbReference type="PROSITE-ProRule" id="PRU00076"/>
    </source>
</evidence>
<feature type="disulfide bond" evidence="13">
    <location>
        <begin position="397"/>
        <end position="406"/>
    </location>
</feature>
<dbReference type="InterPro" id="IPR000152">
    <property type="entry name" value="EGF-type_Asp/Asn_hydroxyl_site"/>
</dbReference>
<feature type="disulfide bond" evidence="13">
    <location>
        <begin position="632"/>
        <end position="642"/>
    </location>
</feature>
<dbReference type="GO" id="GO:0005886">
    <property type="term" value="C:plasma membrane"/>
    <property type="evidence" value="ECO:0007669"/>
    <property type="project" value="UniProtKB-SubCell"/>
</dbReference>
<dbReference type="PROSITE" id="PS01186">
    <property type="entry name" value="EGF_2"/>
    <property type="match status" value="10"/>
</dbReference>
<feature type="signal peptide" evidence="17">
    <location>
        <begin position="1"/>
        <end position="18"/>
    </location>
</feature>
<evidence type="ECO:0000256" key="17">
    <source>
        <dbReference type="SAM" id="SignalP"/>
    </source>
</evidence>
<dbReference type="PROSITE" id="PS01187">
    <property type="entry name" value="EGF_CA"/>
    <property type="match status" value="3"/>
</dbReference>
<evidence type="ECO:0000256" key="2">
    <source>
        <dbReference type="ARBA" id="ARBA00022473"/>
    </source>
</evidence>
<keyword evidence="9 15" id="KW-1133">Transmembrane helix</keyword>
<feature type="domain" description="EGF-like" evidence="18">
    <location>
        <begin position="665"/>
        <end position="700"/>
    </location>
</feature>
<dbReference type="InterPro" id="IPR020067">
    <property type="entry name" value="Frizzled_dom"/>
</dbReference>
<sequence>MAAFVFVLLVIIVQWCSPVLPSATVEFKFQRWSNPDHSELVGGCCDPGWSCGSCDNYFIVCLDDDVPGTNDFNDCGLAYIVTGVVFDDNDEFDFPSTIPSGIQNPKSVPVLSWQGKMRVKLRVWDEDSNADDLIEEAFTNIVQSSSASQSGAQWQTYTMGTHSDFTFRVRVYCNPNYYTSDCSVYCVPTDNHNGHYTCDQTTGAKICNDGWEGIDCNEDIDECQTGPCLHGATCHNGMNQFSCFCTDGWTGNRCEIDVDQCETNPCHNNGTCYDFPGFFNCSCDRDFSYLSDLCDIDYCADRPCLNGSTCLVHHSNFSCVCAPGFEGSLCDVDIDECADEPCQNGGNCTQGLGWFNCTCPLGYEGELCETNIDECQSTPCSNSATCEDLVNAFQCNCPVGFEGTLCLDEIDECSPDPCQNNATCIDHVGYFECSCSVGFYGDVCQVDIDYCINQTCTNNGTCVDRLEGFHCLCETGYEGVLCDVETDECANDPCLHNGTCHDLIGHYRCTCGDGYEGVDCEKEIDECQSSPCKNGSTCIDGLAGFDCQCAAGFEGTLCDVETNECQSFPCYDNETCIDILDGFRCVDGVDMCENHFCQNNATCHDNDRGPGYSCKCPPGYDGLLCETEKDECGSSPCLYGTCRDHVDAFSCDCAPGYEGIRCENDTDECASAPCVHGKCVDFVNGFECICALECTNGRCEDGVCLCTNGFEGEDCSVETDYCKSSPCSKGTCVPLFNSFRCECDPFHEGEYCKQLIEDPCSQSPCNKNSQCSLSADEPDGYQCICNDDFYGDRCDIALKEYGCSIFIVGKLTDLANFKSHMASFLKLLLSSTAARKVQNLTVEVVRTEDYIKSNTGEPLTRVTYVVWSTSTAVQPLPKAEVEKAVNEASLSEVKEQLGYDVFRGKAEPKPPLSDNQNWAASHWYVFLIITLVVVLAVATAVALRIKHTRRILQVSRPSGALELQEDLEDDGLYNVLAEMDVNTKRQIADGAVPAASCAVSVPVKDGPGEYAETAVDHIYYETPYGIKPLEK</sequence>
<keyword evidence="4 13" id="KW-0245">EGF-like domain</keyword>
<dbReference type="SMART" id="SM00181">
    <property type="entry name" value="EGF"/>
    <property type="match status" value="14"/>
</dbReference>
<dbReference type="PROSITE" id="PS50038">
    <property type="entry name" value="FZ"/>
    <property type="match status" value="1"/>
</dbReference>
<dbReference type="InterPro" id="IPR001881">
    <property type="entry name" value="EGF-like_Ca-bd_dom"/>
</dbReference>
<keyword evidence="3" id="KW-1003">Cell membrane</keyword>
<evidence type="ECO:0000256" key="6">
    <source>
        <dbReference type="ARBA" id="ARBA00022729"/>
    </source>
</evidence>
<feature type="domain" description="EGF-like" evidence="18">
    <location>
        <begin position="219"/>
        <end position="255"/>
    </location>
</feature>
<evidence type="ECO:0000256" key="1">
    <source>
        <dbReference type="ARBA" id="ARBA00004251"/>
    </source>
</evidence>
<keyword evidence="8" id="KW-0106">Calcium</keyword>
<dbReference type="CDD" id="cd00054">
    <property type="entry name" value="EGF_CA"/>
    <property type="match status" value="11"/>
</dbReference>
<dbReference type="InterPro" id="IPR018097">
    <property type="entry name" value="EGF_Ca-bd_CS"/>
</dbReference>
<reference evidence="22" key="1">
    <citation type="submission" date="2025-08" db="UniProtKB">
        <authorList>
            <consortium name="RefSeq"/>
        </authorList>
    </citation>
    <scope>IDENTIFICATION</scope>
</reference>
<dbReference type="InterPro" id="IPR009030">
    <property type="entry name" value="Growth_fac_rcpt_cys_sf"/>
</dbReference>
<dbReference type="OrthoDB" id="430340at2759"/>
<feature type="domain" description="EGF-like" evidence="18">
    <location>
        <begin position="257"/>
        <end position="292"/>
    </location>
</feature>
<dbReference type="Pfam" id="PF00008">
    <property type="entry name" value="EGF"/>
    <property type="match status" value="9"/>
</dbReference>
<keyword evidence="12" id="KW-0325">Glycoprotein</keyword>
<dbReference type="PRINTS" id="PR01983">
    <property type="entry name" value="NOTCH"/>
</dbReference>
<feature type="domain" description="EGF-like" evidence="18">
    <location>
        <begin position="447"/>
        <end position="483"/>
    </location>
</feature>
<feature type="disulfide bond" evidence="14">
    <location>
        <begin position="173"/>
        <end position="182"/>
    </location>
</feature>
<keyword evidence="5 15" id="KW-0812">Transmembrane</keyword>
<feature type="domain" description="EGF-like" evidence="18">
    <location>
        <begin position="295"/>
        <end position="331"/>
    </location>
</feature>
<feature type="domain" description="EGF-like" evidence="18">
    <location>
        <begin position="628"/>
        <end position="663"/>
    </location>
</feature>
<organism evidence="21 22">
    <name type="scientific">Acanthaster planci</name>
    <name type="common">Crown-of-thorns starfish</name>
    <dbReference type="NCBI Taxonomy" id="133434"/>
    <lineage>
        <taxon>Eukaryota</taxon>
        <taxon>Metazoa</taxon>
        <taxon>Echinodermata</taxon>
        <taxon>Eleutherozoa</taxon>
        <taxon>Asterozoa</taxon>
        <taxon>Asteroidea</taxon>
        <taxon>Valvatacea</taxon>
        <taxon>Valvatida</taxon>
        <taxon>Acanthasteridae</taxon>
        <taxon>Acanthaster</taxon>
    </lineage>
</organism>
<feature type="domain" description="EGF-like" evidence="18">
    <location>
        <begin position="333"/>
        <end position="369"/>
    </location>
</feature>
<keyword evidence="21" id="KW-1185">Reference proteome</keyword>
<dbReference type="Pfam" id="PF12661">
    <property type="entry name" value="hEGF"/>
    <property type="match status" value="3"/>
</dbReference>
<evidence type="ECO:0000256" key="7">
    <source>
        <dbReference type="ARBA" id="ARBA00022737"/>
    </source>
</evidence>
<feature type="domain" description="EGF-like" evidence="18">
    <location>
        <begin position="718"/>
        <end position="753"/>
    </location>
</feature>
<feature type="disulfide bond" evidence="13">
    <location>
        <begin position="690"/>
        <end position="699"/>
    </location>
</feature>
<keyword evidence="10 15" id="KW-0472">Membrane</keyword>
<evidence type="ECO:0000256" key="16">
    <source>
        <dbReference type="SAM" id="Phobius"/>
    </source>
</evidence>
<feature type="disulfide bond" evidence="13">
    <location>
        <begin position="669"/>
        <end position="679"/>
    </location>
</feature>
<feature type="disulfide bond" evidence="13">
    <location>
        <begin position="616"/>
        <end position="625"/>
    </location>
</feature>
<dbReference type="FunFam" id="2.10.25.10:FF:000391">
    <property type="entry name" value="Weary, isoform C"/>
    <property type="match status" value="1"/>
</dbReference>
<evidence type="ECO:0000313" key="21">
    <source>
        <dbReference type="Proteomes" id="UP000694845"/>
    </source>
</evidence>
<keyword evidence="2 15" id="KW-0217">Developmental protein</keyword>
<dbReference type="RefSeq" id="XP_022110746.1">
    <property type="nucleotide sequence ID" value="XM_022255054.1"/>
</dbReference>
<dbReference type="Gene3D" id="2.10.25.140">
    <property type="match status" value="1"/>
</dbReference>
<evidence type="ECO:0000256" key="4">
    <source>
        <dbReference type="ARBA" id="ARBA00022536"/>
    </source>
</evidence>
<feature type="disulfide bond" evidence="13">
    <location>
        <begin position="743"/>
        <end position="752"/>
    </location>
</feature>
<dbReference type="InterPro" id="IPR001774">
    <property type="entry name" value="DSL"/>
</dbReference>
<evidence type="ECO:0000256" key="9">
    <source>
        <dbReference type="ARBA" id="ARBA00022989"/>
    </source>
</evidence>
<feature type="domain" description="EGF-like" evidence="18">
    <location>
        <begin position="409"/>
        <end position="445"/>
    </location>
</feature>
<feature type="chain" id="PRO_5034129416" description="Delta-like protein" evidence="17">
    <location>
        <begin position="19"/>
        <end position="1031"/>
    </location>
</feature>
<dbReference type="GeneID" id="110990187"/>
<evidence type="ECO:0000256" key="14">
    <source>
        <dbReference type="PROSITE-ProRule" id="PRU00377"/>
    </source>
</evidence>
<dbReference type="GO" id="GO:0005112">
    <property type="term" value="F:Notch binding"/>
    <property type="evidence" value="ECO:0007669"/>
    <property type="project" value="TreeGrafter"/>
</dbReference>
<dbReference type="AlphaFoldDB" id="A0A8B8A4A0"/>
<feature type="disulfide bond" evidence="13">
    <location>
        <begin position="722"/>
        <end position="732"/>
    </location>
</feature>
<dbReference type="InterPro" id="IPR000742">
    <property type="entry name" value="EGF"/>
</dbReference>
<dbReference type="SMART" id="SM00179">
    <property type="entry name" value="EGF_CA"/>
    <property type="match status" value="13"/>
</dbReference>
<dbReference type="FunFam" id="2.10.25.10:FF:000004">
    <property type="entry name" value="Neurogenic locus notch 1"/>
    <property type="match status" value="1"/>
</dbReference>
<feature type="disulfide bond" evidence="13">
    <location>
        <begin position="511"/>
        <end position="520"/>
    </location>
</feature>
<feature type="disulfide bond" evidence="13">
    <location>
        <begin position="785"/>
        <end position="794"/>
    </location>
</feature>
<feature type="domain" description="EGF-like" evidence="18">
    <location>
        <begin position="523"/>
        <end position="559"/>
    </location>
</feature>
<feature type="domain" description="EGF-like" evidence="18">
    <location>
        <begin position="756"/>
        <end position="795"/>
    </location>
</feature>
<dbReference type="Gene3D" id="2.10.25.10">
    <property type="entry name" value="Laminin"/>
    <property type="match status" value="14"/>
</dbReference>
<dbReference type="KEGG" id="aplc:110990187"/>
<evidence type="ECO:0000256" key="8">
    <source>
        <dbReference type="ARBA" id="ARBA00022837"/>
    </source>
</evidence>
<feature type="domain" description="DSL" evidence="20">
    <location>
        <begin position="171"/>
        <end position="216"/>
    </location>
</feature>
<feature type="disulfide bond" evidence="13">
    <location>
        <begin position="473"/>
        <end position="482"/>
    </location>
</feature>
<feature type="disulfide bond" evidence="13">
    <location>
        <begin position="597"/>
        <end position="614"/>
    </location>
</feature>
<keyword evidence="7 15" id="KW-0677">Repeat</keyword>
<dbReference type="PROSITE" id="PS00010">
    <property type="entry name" value="ASX_HYDROXYL"/>
    <property type="match status" value="8"/>
</dbReference>
<dbReference type="FunFam" id="2.10.25.10:FF:000142">
    <property type="entry name" value="Crumbs cell polarity complex component 2"/>
    <property type="match status" value="1"/>
</dbReference>
<evidence type="ECO:0000259" key="18">
    <source>
        <dbReference type="PROSITE" id="PS50026"/>
    </source>
</evidence>
<feature type="disulfide bond" evidence="14">
    <location>
        <begin position="186"/>
        <end position="198"/>
    </location>
</feature>
<dbReference type="OMA" id="FHEGEYC"/>
<evidence type="ECO:0000256" key="3">
    <source>
        <dbReference type="ARBA" id="ARBA00022475"/>
    </source>
</evidence>
<name>A0A8B8A4A0_ACAPL</name>
<feature type="disulfide bond" evidence="13">
    <location>
        <begin position="653"/>
        <end position="662"/>
    </location>
</feature>